<dbReference type="AlphaFoldDB" id="A0A183M7U4"/>
<proteinExistence type="predicted"/>
<sequence length="87" mass="10220">MEQLYDTTKELTGKYCKAERPFKYKESRTTAEIEQQQNRWVEYLEELLNRPAPMNPKDIEAARTDLPLLDGISNTNDVSQQRNIQTD</sequence>
<organism evidence="1 2">
    <name type="scientific">Schistosoma margrebowiei</name>
    <dbReference type="NCBI Taxonomy" id="48269"/>
    <lineage>
        <taxon>Eukaryota</taxon>
        <taxon>Metazoa</taxon>
        <taxon>Spiralia</taxon>
        <taxon>Lophotrochozoa</taxon>
        <taxon>Platyhelminthes</taxon>
        <taxon>Trematoda</taxon>
        <taxon>Digenea</taxon>
        <taxon>Strigeidida</taxon>
        <taxon>Schistosomatoidea</taxon>
        <taxon>Schistosomatidae</taxon>
        <taxon>Schistosoma</taxon>
    </lineage>
</organism>
<dbReference type="EMBL" id="UZAI01007349">
    <property type="protein sequence ID" value="VDO98748.1"/>
    <property type="molecule type" value="Genomic_DNA"/>
</dbReference>
<evidence type="ECO:0000313" key="2">
    <source>
        <dbReference type="Proteomes" id="UP000277204"/>
    </source>
</evidence>
<keyword evidence="2" id="KW-1185">Reference proteome</keyword>
<dbReference type="Proteomes" id="UP000277204">
    <property type="component" value="Unassembled WGS sequence"/>
</dbReference>
<protein>
    <submittedName>
        <fullName evidence="1">Uncharacterized protein</fullName>
    </submittedName>
</protein>
<reference evidence="1 2" key="1">
    <citation type="submission" date="2018-11" db="EMBL/GenBank/DDBJ databases">
        <authorList>
            <consortium name="Pathogen Informatics"/>
        </authorList>
    </citation>
    <scope>NUCLEOTIDE SEQUENCE [LARGE SCALE GENOMIC DNA]</scope>
    <source>
        <strain evidence="1 2">Zambia</strain>
    </source>
</reference>
<evidence type="ECO:0000313" key="1">
    <source>
        <dbReference type="EMBL" id="VDO98748.1"/>
    </source>
</evidence>
<name>A0A183M7U4_9TREM</name>
<gene>
    <name evidence="1" type="ORF">SMRZ_LOCUS12119</name>
</gene>
<accession>A0A183M7U4</accession>